<dbReference type="KEGG" id="rsz:108841513"/>
<dbReference type="Proteomes" id="UP000504610">
    <property type="component" value="Chromosome 2"/>
</dbReference>
<gene>
    <name evidence="2" type="primary">LOC108841513</name>
</gene>
<evidence type="ECO:0000313" key="2">
    <source>
        <dbReference type="RefSeq" id="XP_018469776.2"/>
    </source>
</evidence>
<proteinExistence type="predicted"/>
<reference evidence="1" key="1">
    <citation type="journal article" date="2019" name="Database">
        <title>The radish genome database (RadishGD): an integrated information resource for radish genomics.</title>
        <authorList>
            <person name="Yu H.J."/>
            <person name="Baek S."/>
            <person name="Lee Y.J."/>
            <person name="Cho A."/>
            <person name="Mun J.H."/>
        </authorList>
    </citation>
    <scope>NUCLEOTIDE SEQUENCE [LARGE SCALE GENOMIC DNA]</scope>
    <source>
        <strain evidence="1">cv. WK10039</strain>
    </source>
</reference>
<reference evidence="2" key="2">
    <citation type="submission" date="2025-08" db="UniProtKB">
        <authorList>
            <consortium name="RefSeq"/>
        </authorList>
    </citation>
    <scope>IDENTIFICATION</scope>
    <source>
        <tissue evidence="2">Leaf</tissue>
    </source>
</reference>
<sequence>MWSRLDIPNYFPTSKPCLSKIFHNQHGMASSNDIRLNDPVVHESGTTLQDAYKQGQREMRLHYRALLRIFKEHVEGVKARHQMEVEFERLQAKLQMLDKVEKVFGPVKEKQRLICELGLAHDRMREVKVPNPDWCKLGEAWLDD</sequence>
<dbReference type="AlphaFoldDB" id="A0A6J0ME40"/>
<name>A0A6J0ME40_RAPSA</name>
<accession>A0A6J0ME40</accession>
<dbReference type="GeneID" id="108841513"/>
<organism evidence="1 2">
    <name type="scientific">Raphanus sativus</name>
    <name type="common">Radish</name>
    <name type="synonym">Raphanus raphanistrum var. sativus</name>
    <dbReference type="NCBI Taxonomy" id="3726"/>
    <lineage>
        <taxon>Eukaryota</taxon>
        <taxon>Viridiplantae</taxon>
        <taxon>Streptophyta</taxon>
        <taxon>Embryophyta</taxon>
        <taxon>Tracheophyta</taxon>
        <taxon>Spermatophyta</taxon>
        <taxon>Magnoliopsida</taxon>
        <taxon>eudicotyledons</taxon>
        <taxon>Gunneridae</taxon>
        <taxon>Pentapetalae</taxon>
        <taxon>rosids</taxon>
        <taxon>malvids</taxon>
        <taxon>Brassicales</taxon>
        <taxon>Brassicaceae</taxon>
        <taxon>Brassiceae</taxon>
        <taxon>Raphanus</taxon>
    </lineage>
</organism>
<keyword evidence="1" id="KW-1185">Reference proteome</keyword>
<dbReference type="RefSeq" id="XP_018469776.2">
    <property type="nucleotide sequence ID" value="XM_018614274.2"/>
</dbReference>
<evidence type="ECO:0000313" key="1">
    <source>
        <dbReference type="Proteomes" id="UP000504610"/>
    </source>
</evidence>
<dbReference type="OrthoDB" id="1113251at2759"/>
<protein>
    <submittedName>
        <fullName evidence="2">Uncharacterized protein LOC108841513</fullName>
    </submittedName>
</protein>